<sequence length="42" mass="4952">MCNIAHVKTTNSSSFFLENYNYLFKSFIFNIKCTSSNTKFLF</sequence>
<accession>A0A396GW87</accession>
<evidence type="ECO:0000313" key="2">
    <source>
        <dbReference type="Proteomes" id="UP000265566"/>
    </source>
</evidence>
<gene>
    <name evidence="1" type="ORF">MtrunA17_Chr7g0219901</name>
</gene>
<evidence type="ECO:0000313" key="1">
    <source>
        <dbReference type="EMBL" id="RHN44481.1"/>
    </source>
</evidence>
<name>A0A396GW87_MEDTR</name>
<dbReference type="EMBL" id="PSQE01000007">
    <property type="protein sequence ID" value="RHN44481.1"/>
    <property type="molecule type" value="Genomic_DNA"/>
</dbReference>
<organism evidence="1 2">
    <name type="scientific">Medicago truncatula</name>
    <name type="common">Barrel medic</name>
    <name type="synonym">Medicago tribuloides</name>
    <dbReference type="NCBI Taxonomy" id="3880"/>
    <lineage>
        <taxon>Eukaryota</taxon>
        <taxon>Viridiplantae</taxon>
        <taxon>Streptophyta</taxon>
        <taxon>Embryophyta</taxon>
        <taxon>Tracheophyta</taxon>
        <taxon>Spermatophyta</taxon>
        <taxon>Magnoliopsida</taxon>
        <taxon>eudicotyledons</taxon>
        <taxon>Gunneridae</taxon>
        <taxon>Pentapetalae</taxon>
        <taxon>rosids</taxon>
        <taxon>fabids</taxon>
        <taxon>Fabales</taxon>
        <taxon>Fabaceae</taxon>
        <taxon>Papilionoideae</taxon>
        <taxon>50 kb inversion clade</taxon>
        <taxon>NPAAA clade</taxon>
        <taxon>Hologalegina</taxon>
        <taxon>IRL clade</taxon>
        <taxon>Trifolieae</taxon>
        <taxon>Medicago</taxon>
    </lineage>
</organism>
<reference evidence="2" key="1">
    <citation type="journal article" date="2018" name="Nat. Plants">
        <title>Whole-genome landscape of Medicago truncatula symbiotic genes.</title>
        <authorList>
            <person name="Pecrix Y."/>
            <person name="Staton S.E."/>
            <person name="Sallet E."/>
            <person name="Lelandais-Briere C."/>
            <person name="Moreau S."/>
            <person name="Carrere S."/>
            <person name="Blein T."/>
            <person name="Jardinaud M.F."/>
            <person name="Latrasse D."/>
            <person name="Zouine M."/>
            <person name="Zahm M."/>
            <person name="Kreplak J."/>
            <person name="Mayjonade B."/>
            <person name="Satge C."/>
            <person name="Perez M."/>
            <person name="Cauet S."/>
            <person name="Marande W."/>
            <person name="Chantry-Darmon C."/>
            <person name="Lopez-Roques C."/>
            <person name="Bouchez O."/>
            <person name="Berard A."/>
            <person name="Debelle F."/>
            <person name="Munos S."/>
            <person name="Bendahmane A."/>
            <person name="Berges H."/>
            <person name="Niebel A."/>
            <person name="Buitink J."/>
            <person name="Frugier F."/>
            <person name="Benhamed M."/>
            <person name="Crespi M."/>
            <person name="Gouzy J."/>
            <person name="Gamas P."/>
        </authorList>
    </citation>
    <scope>NUCLEOTIDE SEQUENCE [LARGE SCALE GENOMIC DNA]</scope>
    <source>
        <strain evidence="2">cv. Jemalong A17</strain>
    </source>
</reference>
<protein>
    <submittedName>
        <fullName evidence="1">Uncharacterized protein</fullName>
    </submittedName>
</protein>
<dbReference type="Proteomes" id="UP000265566">
    <property type="component" value="Chromosome 7"/>
</dbReference>
<dbReference type="Gramene" id="rna38604">
    <property type="protein sequence ID" value="RHN44481.1"/>
    <property type="gene ID" value="gene38604"/>
</dbReference>
<comment type="caution">
    <text evidence="1">The sequence shown here is derived from an EMBL/GenBank/DDBJ whole genome shotgun (WGS) entry which is preliminary data.</text>
</comment>
<proteinExistence type="predicted"/>
<dbReference type="AlphaFoldDB" id="A0A396GW87"/>